<dbReference type="AlphaFoldDB" id="A0A197JYP4"/>
<proteinExistence type="predicted"/>
<evidence type="ECO:0000256" key="1">
    <source>
        <dbReference type="SAM" id="MobiDB-lite"/>
    </source>
</evidence>
<evidence type="ECO:0000313" key="3">
    <source>
        <dbReference type="Proteomes" id="UP000078512"/>
    </source>
</evidence>
<organism evidence="2 3">
    <name type="scientific">Linnemannia elongata AG-77</name>
    <dbReference type="NCBI Taxonomy" id="1314771"/>
    <lineage>
        <taxon>Eukaryota</taxon>
        <taxon>Fungi</taxon>
        <taxon>Fungi incertae sedis</taxon>
        <taxon>Mucoromycota</taxon>
        <taxon>Mortierellomycotina</taxon>
        <taxon>Mortierellomycetes</taxon>
        <taxon>Mortierellales</taxon>
        <taxon>Mortierellaceae</taxon>
        <taxon>Linnemannia</taxon>
    </lineage>
</organism>
<gene>
    <name evidence="2" type="ORF">K457DRAFT_137874</name>
</gene>
<keyword evidence="3" id="KW-1185">Reference proteome</keyword>
<accession>A0A197JYP4</accession>
<dbReference type="Proteomes" id="UP000078512">
    <property type="component" value="Unassembled WGS sequence"/>
</dbReference>
<protein>
    <submittedName>
        <fullName evidence="2">Uncharacterized protein</fullName>
    </submittedName>
</protein>
<feature type="region of interest" description="Disordered" evidence="1">
    <location>
        <begin position="1"/>
        <end position="105"/>
    </location>
</feature>
<feature type="compositionally biased region" description="Low complexity" evidence="1">
    <location>
        <begin position="13"/>
        <end position="22"/>
    </location>
</feature>
<evidence type="ECO:0000313" key="2">
    <source>
        <dbReference type="EMBL" id="OAQ29374.1"/>
    </source>
</evidence>
<name>A0A197JYP4_9FUNG</name>
<sequence>MSSPGIDQIRSWSSLPPLLGSPTCERSSYINSPAGAERSVPSVGAPLPLHYPSPQRQHDGIRKVTQRSQRLLPRVPKSSGTQSMGAAEGYGKVASNSNRPTGQRYWRLAVPSASATVVDD</sequence>
<reference evidence="2 3" key="1">
    <citation type="submission" date="2016-05" db="EMBL/GenBank/DDBJ databases">
        <title>Genome sequencing reveals origins of a unique bacterial endosymbiosis in the earliest lineages of terrestrial Fungi.</title>
        <authorList>
            <consortium name="DOE Joint Genome Institute"/>
            <person name="Uehling J."/>
            <person name="Gryganskyi A."/>
            <person name="Hameed K."/>
            <person name="Tschaplinski T."/>
            <person name="Misztal P."/>
            <person name="Wu S."/>
            <person name="Desiro A."/>
            <person name="Vande Pol N."/>
            <person name="Du Z.-Y."/>
            <person name="Zienkiewicz A."/>
            <person name="Zienkiewicz K."/>
            <person name="Morin E."/>
            <person name="Tisserant E."/>
            <person name="Splivallo R."/>
            <person name="Hainaut M."/>
            <person name="Henrissat B."/>
            <person name="Ohm R."/>
            <person name="Kuo A."/>
            <person name="Yan J."/>
            <person name="Lipzen A."/>
            <person name="Nolan M."/>
            <person name="Labutti K."/>
            <person name="Barry K."/>
            <person name="Goldstein A."/>
            <person name="Labbe J."/>
            <person name="Schadt C."/>
            <person name="Tuskan G."/>
            <person name="Grigoriev I."/>
            <person name="Martin F."/>
            <person name="Vilgalys R."/>
            <person name="Bonito G."/>
        </authorList>
    </citation>
    <scope>NUCLEOTIDE SEQUENCE [LARGE SCALE GENOMIC DNA]</scope>
    <source>
        <strain evidence="2 3">AG-77</strain>
    </source>
</reference>
<dbReference type="EMBL" id="KV442041">
    <property type="protein sequence ID" value="OAQ29374.1"/>
    <property type="molecule type" value="Genomic_DNA"/>
</dbReference>